<dbReference type="PANTHER" id="PTHR43252">
    <property type="entry name" value="TRANSCRIPTIONAL REGULATOR YQJI"/>
    <property type="match status" value="1"/>
</dbReference>
<gene>
    <name evidence="3" type="ORF">FOF44_05505</name>
</gene>
<dbReference type="Pfam" id="PF10400">
    <property type="entry name" value="Vir_act_alpha_C"/>
    <property type="match status" value="1"/>
</dbReference>
<dbReference type="Proteomes" id="UP000319828">
    <property type="component" value="Unassembled WGS sequence"/>
</dbReference>
<dbReference type="InterPro" id="IPR036388">
    <property type="entry name" value="WH-like_DNA-bd_sf"/>
</dbReference>
<protein>
    <submittedName>
        <fullName evidence="3">PadR family transcriptional regulator</fullName>
    </submittedName>
</protein>
<dbReference type="AlphaFoldDB" id="A0A557PBC2"/>
<dbReference type="Gene3D" id="1.10.10.10">
    <property type="entry name" value="Winged helix-like DNA-binding domain superfamily/Winged helix DNA-binding domain"/>
    <property type="match status" value="1"/>
</dbReference>
<sequence length="190" mass="21995">MSLPYVILTILSREPATGYDISKAFSHSVGHFWKASHQQVYRELAKMTQLEWVTSELHPQVGKPDKKIYTILPLGRSKLTAWFNQPTPYTATRDEFSAKLMACSVESVNSFIQQLNELLPEAQCLLQHYQQLESQFYHSPESLEPHAKLERLILRRNILERQTWIGWATEVKQQLETFPASELTSSKKAY</sequence>
<dbReference type="InterPro" id="IPR018309">
    <property type="entry name" value="Tscrpt_reg_PadR_C"/>
</dbReference>
<dbReference type="InterPro" id="IPR036390">
    <property type="entry name" value="WH_DNA-bd_sf"/>
</dbReference>
<reference evidence="3 4" key="1">
    <citation type="submission" date="2019-07" db="EMBL/GenBank/DDBJ databases">
        <title>The draft genome sequence of Vibrio algivorus M1486.</title>
        <authorList>
            <person name="Meng X."/>
        </authorList>
    </citation>
    <scope>NUCLEOTIDE SEQUENCE [LARGE SCALE GENOMIC DNA]</scope>
    <source>
        <strain evidence="3 4">M1486</strain>
    </source>
</reference>
<feature type="domain" description="Transcription regulator PadR C-terminal" evidence="2">
    <location>
        <begin position="92"/>
        <end position="176"/>
    </location>
</feature>
<dbReference type="EMBL" id="VMKJ01000007">
    <property type="protein sequence ID" value="TVO37936.1"/>
    <property type="molecule type" value="Genomic_DNA"/>
</dbReference>
<proteinExistence type="predicted"/>
<name>A0A557PBC2_9VIBR</name>
<organism evidence="3 4">
    <name type="scientific">Vibrio algivorus</name>
    <dbReference type="NCBI Taxonomy" id="1667024"/>
    <lineage>
        <taxon>Bacteria</taxon>
        <taxon>Pseudomonadati</taxon>
        <taxon>Pseudomonadota</taxon>
        <taxon>Gammaproteobacteria</taxon>
        <taxon>Vibrionales</taxon>
        <taxon>Vibrionaceae</taxon>
        <taxon>Vibrio</taxon>
    </lineage>
</organism>
<dbReference type="OrthoDB" id="3186544at2"/>
<evidence type="ECO:0000259" key="1">
    <source>
        <dbReference type="Pfam" id="PF03551"/>
    </source>
</evidence>
<dbReference type="SUPFAM" id="SSF46785">
    <property type="entry name" value="Winged helix' DNA-binding domain"/>
    <property type="match status" value="1"/>
</dbReference>
<evidence type="ECO:0000313" key="3">
    <source>
        <dbReference type="EMBL" id="TVO37936.1"/>
    </source>
</evidence>
<dbReference type="Pfam" id="PF03551">
    <property type="entry name" value="PadR"/>
    <property type="match status" value="1"/>
</dbReference>
<evidence type="ECO:0000259" key="2">
    <source>
        <dbReference type="Pfam" id="PF10400"/>
    </source>
</evidence>
<feature type="domain" description="Transcription regulator PadR N-terminal" evidence="1">
    <location>
        <begin position="7"/>
        <end position="80"/>
    </location>
</feature>
<evidence type="ECO:0000313" key="4">
    <source>
        <dbReference type="Proteomes" id="UP000319828"/>
    </source>
</evidence>
<comment type="caution">
    <text evidence="3">The sequence shown here is derived from an EMBL/GenBank/DDBJ whole genome shotgun (WGS) entry which is preliminary data.</text>
</comment>
<dbReference type="RefSeq" id="WP_144387714.1">
    <property type="nucleotide sequence ID" value="NZ_CANNCB010000013.1"/>
</dbReference>
<dbReference type="PANTHER" id="PTHR43252:SF4">
    <property type="entry name" value="TRANSCRIPTIONAL REGULATORY PROTEIN"/>
    <property type="match status" value="1"/>
</dbReference>
<dbReference type="Gene3D" id="6.10.140.190">
    <property type="match status" value="1"/>
</dbReference>
<accession>A0A557PBC2</accession>
<dbReference type="InterPro" id="IPR005149">
    <property type="entry name" value="Tscrpt_reg_PadR_N"/>
</dbReference>